<gene>
    <name evidence="1" type="ORF">IFM89_032324</name>
</gene>
<accession>A0A835IFC7</accession>
<dbReference type="Proteomes" id="UP000631114">
    <property type="component" value="Unassembled WGS sequence"/>
</dbReference>
<reference evidence="1 2" key="1">
    <citation type="submission" date="2020-10" db="EMBL/GenBank/DDBJ databases">
        <title>The Coptis chinensis genome and diversification of protoberbering-type alkaloids.</title>
        <authorList>
            <person name="Wang B."/>
            <person name="Shu S."/>
            <person name="Song C."/>
            <person name="Liu Y."/>
        </authorList>
    </citation>
    <scope>NUCLEOTIDE SEQUENCE [LARGE SCALE GENOMIC DNA]</scope>
    <source>
        <strain evidence="1">HL-2020</strain>
        <tissue evidence="1">Leaf</tissue>
    </source>
</reference>
<keyword evidence="2" id="KW-1185">Reference proteome</keyword>
<name>A0A835IFC7_9MAGN</name>
<comment type="caution">
    <text evidence="1">The sequence shown here is derived from an EMBL/GenBank/DDBJ whole genome shotgun (WGS) entry which is preliminary data.</text>
</comment>
<protein>
    <submittedName>
        <fullName evidence="1">Uncharacterized protein</fullName>
    </submittedName>
</protein>
<organism evidence="1 2">
    <name type="scientific">Coptis chinensis</name>
    <dbReference type="NCBI Taxonomy" id="261450"/>
    <lineage>
        <taxon>Eukaryota</taxon>
        <taxon>Viridiplantae</taxon>
        <taxon>Streptophyta</taxon>
        <taxon>Embryophyta</taxon>
        <taxon>Tracheophyta</taxon>
        <taxon>Spermatophyta</taxon>
        <taxon>Magnoliopsida</taxon>
        <taxon>Ranunculales</taxon>
        <taxon>Ranunculaceae</taxon>
        <taxon>Coptidoideae</taxon>
        <taxon>Coptis</taxon>
    </lineage>
</organism>
<proteinExistence type="predicted"/>
<sequence>MLFFTPRSKIMHISCLNKYYVVGKFSLSSLSGTKVYIDLDTQDVINNKSREHLSNENFHFRRLMLLKSLTHVL</sequence>
<dbReference type="EMBL" id="JADFTS010000003">
    <property type="protein sequence ID" value="KAF9616771.1"/>
    <property type="molecule type" value="Genomic_DNA"/>
</dbReference>
<evidence type="ECO:0000313" key="1">
    <source>
        <dbReference type="EMBL" id="KAF9616771.1"/>
    </source>
</evidence>
<dbReference type="AlphaFoldDB" id="A0A835IFC7"/>
<evidence type="ECO:0000313" key="2">
    <source>
        <dbReference type="Proteomes" id="UP000631114"/>
    </source>
</evidence>